<dbReference type="SUPFAM" id="SSF55666">
    <property type="entry name" value="Ribonuclease PH domain 2-like"/>
    <property type="match status" value="1"/>
</dbReference>
<dbReference type="OrthoDB" id="45882at2759"/>
<dbReference type="GO" id="GO:0000176">
    <property type="term" value="C:nuclear exosome (RNase complex)"/>
    <property type="evidence" value="ECO:0007669"/>
    <property type="project" value="UniProtKB-ARBA"/>
</dbReference>
<dbReference type="InterPro" id="IPR015847">
    <property type="entry name" value="ExoRNase_PH_dom2"/>
</dbReference>
<feature type="domain" description="Exoribonuclease phosphorolytic" evidence="4">
    <location>
        <begin position="241"/>
        <end position="300"/>
    </location>
</feature>
<evidence type="ECO:0000259" key="4">
    <source>
        <dbReference type="Pfam" id="PF03725"/>
    </source>
</evidence>
<evidence type="ECO:0000313" key="6">
    <source>
        <dbReference type="Proteomes" id="UP000037136"/>
    </source>
</evidence>
<dbReference type="Gene3D" id="1.10.405.10">
    <property type="entry name" value="Guanine Nucleotide Dissociation Inhibitor, domain 1"/>
    <property type="match status" value="1"/>
</dbReference>
<comment type="similarity">
    <text evidence="1">Belongs to the Rab GDI family.</text>
</comment>
<evidence type="ECO:0000256" key="2">
    <source>
        <dbReference type="SAM" id="MobiDB-lite"/>
    </source>
</evidence>
<dbReference type="InterPro" id="IPR036345">
    <property type="entry name" value="ExoRNase_PH_dom2_sf"/>
</dbReference>
<feature type="region of interest" description="Disordered" evidence="2">
    <location>
        <begin position="151"/>
        <end position="172"/>
    </location>
</feature>
<comment type="caution">
    <text evidence="5">The sequence shown here is derived from an EMBL/GenBank/DDBJ whole genome shotgun (WGS) entry which is preliminary data.</text>
</comment>
<name>A0A2A9P7B1_OPHUN</name>
<organism evidence="5 6">
    <name type="scientific">Ophiocordyceps unilateralis</name>
    <name type="common">Zombie-ant fungus</name>
    <name type="synonym">Torrubia unilateralis</name>
    <dbReference type="NCBI Taxonomy" id="268505"/>
    <lineage>
        <taxon>Eukaryota</taxon>
        <taxon>Fungi</taxon>
        <taxon>Dikarya</taxon>
        <taxon>Ascomycota</taxon>
        <taxon>Pezizomycotina</taxon>
        <taxon>Sordariomycetes</taxon>
        <taxon>Hypocreomycetidae</taxon>
        <taxon>Hypocreales</taxon>
        <taxon>Ophiocordycipitaceae</taxon>
        <taxon>Ophiocordyceps</taxon>
    </lineage>
</organism>
<dbReference type="InterPro" id="IPR020568">
    <property type="entry name" value="Ribosomal_Su5_D2-typ_SF"/>
</dbReference>
<evidence type="ECO:0000259" key="3">
    <source>
        <dbReference type="Pfam" id="PF01138"/>
    </source>
</evidence>
<dbReference type="PRINTS" id="PR00891">
    <property type="entry name" value="RABGDIREP"/>
</dbReference>
<dbReference type="Gene3D" id="3.50.50.60">
    <property type="entry name" value="FAD/NAD(P)-binding domain"/>
    <property type="match status" value="1"/>
</dbReference>
<dbReference type="GO" id="GO:0016192">
    <property type="term" value="P:vesicle-mediated transport"/>
    <property type="evidence" value="ECO:0007669"/>
    <property type="project" value="TreeGrafter"/>
</dbReference>
<proteinExistence type="inferred from homology"/>
<dbReference type="InterPro" id="IPR036188">
    <property type="entry name" value="FAD/NAD-bd_sf"/>
</dbReference>
<protein>
    <submittedName>
        <fullName evidence="5">Uncharacterized protein</fullName>
    </submittedName>
</protein>
<feature type="compositionally biased region" description="Acidic residues" evidence="2">
    <location>
        <begin position="155"/>
        <end position="169"/>
    </location>
</feature>
<dbReference type="EMBL" id="LAZP02000521">
    <property type="protein sequence ID" value="PFH56726.1"/>
    <property type="molecule type" value="Genomic_DNA"/>
</dbReference>
<dbReference type="Gene3D" id="3.30.519.10">
    <property type="entry name" value="Guanine Nucleotide Dissociation Inhibitor, domain 2"/>
    <property type="match status" value="1"/>
</dbReference>
<dbReference type="AlphaFoldDB" id="A0A2A9P7B1"/>
<accession>A0A2A9P7B1</accession>
<dbReference type="STRING" id="268505.A0A2A9P7B1"/>
<feature type="domain" description="Exoribonuclease phosphorolytic" evidence="3">
    <location>
        <begin position="42"/>
        <end position="216"/>
    </location>
</feature>
<keyword evidence="6" id="KW-1185">Reference proteome</keyword>
<dbReference type="GO" id="GO:0005968">
    <property type="term" value="C:Rab-protein geranylgeranyltransferase complex"/>
    <property type="evidence" value="ECO:0007669"/>
    <property type="project" value="TreeGrafter"/>
</dbReference>
<dbReference type="SUPFAM" id="SSF54211">
    <property type="entry name" value="Ribosomal protein S5 domain 2-like"/>
    <property type="match status" value="1"/>
</dbReference>
<reference evidence="5 6" key="1">
    <citation type="journal article" date="2015" name="BMC Genomics">
        <title>Gene expression during zombie ant biting behavior reflects the complexity underlying fungal parasitic behavioral manipulation.</title>
        <authorList>
            <person name="de Bekker C."/>
            <person name="Ohm R.A."/>
            <person name="Loreto R.G."/>
            <person name="Sebastian A."/>
            <person name="Albert I."/>
            <person name="Merrow M."/>
            <person name="Brachmann A."/>
            <person name="Hughes D.P."/>
        </authorList>
    </citation>
    <scope>NUCLEOTIDE SEQUENCE [LARGE SCALE GENOMIC DNA]</scope>
    <source>
        <strain evidence="5 6">SC16a</strain>
    </source>
</reference>
<dbReference type="Proteomes" id="UP000037136">
    <property type="component" value="Unassembled WGS sequence"/>
</dbReference>
<reference evidence="5 6" key="2">
    <citation type="journal article" date="2017" name="Sci. Rep.">
        <title>Ant-infecting Ophiocordyceps genomes reveal a high diversity of potential behavioral manipulation genes and a possible major role for enterotoxins.</title>
        <authorList>
            <person name="de Bekker C."/>
            <person name="Ohm R.A."/>
            <person name="Evans H.C."/>
            <person name="Brachmann A."/>
            <person name="Hughes D.P."/>
        </authorList>
    </citation>
    <scope>NUCLEOTIDE SEQUENCE [LARGE SCALE GENOMIC DNA]</scope>
    <source>
        <strain evidence="5 6">SC16a</strain>
    </source>
</reference>
<dbReference type="InterPro" id="IPR001247">
    <property type="entry name" value="ExoRNase_PH_dom1"/>
</dbReference>
<dbReference type="Gene3D" id="3.30.230.70">
    <property type="entry name" value="GHMP Kinase, N-terminal domain"/>
    <property type="match status" value="1"/>
</dbReference>
<dbReference type="SUPFAM" id="SSF51905">
    <property type="entry name" value="FAD/NAD(P)-binding domain"/>
    <property type="match status" value="1"/>
</dbReference>
<dbReference type="Pfam" id="PF00996">
    <property type="entry name" value="GDI"/>
    <property type="match status" value="1"/>
</dbReference>
<dbReference type="Pfam" id="PF01138">
    <property type="entry name" value="RNase_PH"/>
    <property type="match status" value="1"/>
</dbReference>
<dbReference type="PANTHER" id="PTHR11787:SF4">
    <property type="entry name" value="CHM, RAB ESCORT PROTEIN 1"/>
    <property type="match status" value="1"/>
</dbReference>
<dbReference type="PANTHER" id="PTHR11787">
    <property type="entry name" value="RAB GDP-DISSOCIATION INHIBITOR"/>
    <property type="match status" value="1"/>
</dbReference>
<dbReference type="InterPro" id="IPR018203">
    <property type="entry name" value="GDP_dissociation_inhibitor"/>
</dbReference>
<sequence length="887" mass="95849">MGLSRATFAKLSPYPYLLANLDPSDDAVAPARSNGRAPDEPRRPVANLSSLTHTQGSAVVRIGDTTVICGVRGETILTRNIPNYRAANTETELSEYNLLVPNVDLNTGCAPQFVPGGPPSVLPQTLSSRIYTLLHTSKLIEPDQLRIWHTRPDADQDQPMDDDDDDGAAEAEATTERQVVAYWVLFIDLVFISFDGNPFDAAWTAVLAALRDTKLPRTSYDADKEFVFCSRKDPRPLTMTTMPVACTVAVFTGRETDQPTDGKHWLLMDPDMLEESLCDESATIVVDCSTDETRILSLSKHGGIVLSPKALQSEQFLGWATRRWKDVVAAITVETTRDSTAVDTGRQIDLPLDYKMIYSGSGETYLPVTIFPLARPSPTLMVAGMTLMDSLADTRWDVVISGTGLPQSLLALALSRSDKAILHVDPNRYYGAAEAALSLDEADEWAEKHRETDDFAAFSAARVVRASEEGLSSARTYSLALAPQLIHARSPLLSQLVSSRAYRQVEFLAVGSLYLFRSPSEASPLPTLSRVPSTREDLFADAVIAPRAKRKLIKFLKFVVEYESEPQTDLWKPKADEPLTAFLESEFGLDGDLPSYVVVLTLSLDANISVEAGLFAIHRHITSMGTFGPGFAAVYPKWGGMSEVAQVGCRAGAVGGAVYVLGTGVSNVQPQSTSEDGDEADLEVTLSSGVTIKAGALVEDGGRSSEPTAVVSRLIAVVDSSFSSLFQPVIEDAPVPCVAVVGFPLGSIATADGTASEFMTYAMVHSSDTGECPAGQSVIYLSTTSTPTSHHLLEVALSSLLAASSVEDKAPRPLYQLYYDQAGDTGSFSARGRVGTFTLPPPHLAFPDVVLSSVREAWDMVSTHDSGRAEGYMVFEDREDVVDWDDS</sequence>
<dbReference type="Pfam" id="PF03725">
    <property type="entry name" value="RNase_PH_C"/>
    <property type="match status" value="1"/>
</dbReference>
<dbReference type="GO" id="GO:0007264">
    <property type="term" value="P:small GTPase-mediated signal transduction"/>
    <property type="evidence" value="ECO:0007669"/>
    <property type="project" value="InterPro"/>
</dbReference>
<evidence type="ECO:0000313" key="5">
    <source>
        <dbReference type="EMBL" id="PFH56726.1"/>
    </source>
</evidence>
<dbReference type="GO" id="GO:0005092">
    <property type="term" value="F:GDP-dissociation inhibitor activity"/>
    <property type="evidence" value="ECO:0007669"/>
    <property type="project" value="InterPro"/>
</dbReference>
<gene>
    <name evidence="5" type="ORF">XA68_16102</name>
</gene>
<dbReference type="InterPro" id="IPR027408">
    <property type="entry name" value="PNPase/RNase_PH_dom_sf"/>
</dbReference>
<evidence type="ECO:0000256" key="1">
    <source>
        <dbReference type="ARBA" id="ARBA00005593"/>
    </source>
</evidence>
<dbReference type="GO" id="GO:0005829">
    <property type="term" value="C:cytosol"/>
    <property type="evidence" value="ECO:0007669"/>
    <property type="project" value="TreeGrafter"/>
</dbReference>